<name>A0A1M5L344_9ALTE</name>
<evidence type="ECO:0000313" key="3">
    <source>
        <dbReference type="Proteomes" id="UP000184520"/>
    </source>
</evidence>
<dbReference type="Pfam" id="PF07238">
    <property type="entry name" value="PilZ"/>
    <property type="match status" value="1"/>
</dbReference>
<evidence type="ECO:0000313" key="2">
    <source>
        <dbReference type="EMBL" id="SHG59512.1"/>
    </source>
</evidence>
<dbReference type="Gene3D" id="2.40.10.220">
    <property type="entry name" value="predicted glycosyltransferase like domains"/>
    <property type="match status" value="1"/>
</dbReference>
<dbReference type="STRING" id="634436.SAMN05216361_2507"/>
<dbReference type="InterPro" id="IPR009875">
    <property type="entry name" value="PilZ_domain"/>
</dbReference>
<dbReference type="Proteomes" id="UP000184520">
    <property type="component" value="Unassembled WGS sequence"/>
</dbReference>
<gene>
    <name evidence="2" type="ORF">SAMN05216361_2507</name>
</gene>
<dbReference type="OrthoDB" id="5298508at2"/>
<evidence type="ECO:0000259" key="1">
    <source>
        <dbReference type="Pfam" id="PF07238"/>
    </source>
</evidence>
<proteinExistence type="predicted"/>
<accession>A0A1M5L344</accession>
<reference evidence="3" key="1">
    <citation type="submission" date="2016-11" db="EMBL/GenBank/DDBJ databases">
        <authorList>
            <person name="Varghese N."/>
            <person name="Submissions S."/>
        </authorList>
    </citation>
    <scope>NUCLEOTIDE SEQUENCE [LARGE SCALE GENOMIC DNA]</scope>
    <source>
        <strain evidence="3">CGMCC 1.8995</strain>
    </source>
</reference>
<protein>
    <submittedName>
        <fullName evidence="2">PilZ domain-containing protein</fullName>
    </submittedName>
</protein>
<dbReference type="EMBL" id="FQWD01000004">
    <property type="protein sequence ID" value="SHG59512.1"/>
    <property type="molecule type" value="Genomic_DNA"/>
</dbReference>
<dbReference type="GO" id="GO:0035438">
    <property type="term" value="F:cyclic-di-GMP binding"/>
    <property type="evidence" value="ECO:0007669"/>
    <property type="project" value="InterPro"/>
</dbReference>
<sequence>MSKEKRQFQRLAIDMNGLLNIAEHTFKVRVLDLSLQGVRVRVDSDSALDISQPLTLTIQANADSPTITLFGQITHVQHEAERTPAATVLGMQLTHIPLEDLGALRRLLLLNSGEQDMDTNELMILLDRIADALPGAS</sequence>
<keyword evidence="3" id="KW-1185">Reference proteome</keyword>
<dbReference type="RefSeq" id="WP_073322937.1">
    <property type="nucleotide sequence ID" value="NZ_FQWD01000004.1"/>
</dbReference>
<feature type="domain" description="PilZ" evidence="1">
    <location>
        <begin position="4"/>
        <end position="108"/>
    </location>
</feature>
<dbReference type="SUPFAM" id="SSF141371">
    <property type="entry name" value="PilZ domain-like"/>
    <property type="match status" value="1"/>
</dbReference>
<dbReference type="AlphaFoldDB" id="A0A1M5L344"/>
<organism evidence="2 3">
    <name type="scientific">Marisediminitalea aggregata</name>
    <dbReference type="NCBI Taxonomy" id="634436"/>
    <lineage>
        <taxon>Bacteria</taxon>
        <taxon>Pseudomonadati</taxon>
        <taxon>Pseudomonadota</taxon>
        <taxon>Gammaproteobacteria</taxon>
        <taxon>Alteromonadales</taxon>
        <taxon>Alteromonadaceae</taxon>
        <taxon>Marisediminitalea</taxon>
    </lineage>
</organism>